<dbReference type="EMBL" id="CM024798">
    <property type="protein sequence ID" value="KAG8014406.1"/>
    <property type="molecule type" value="Genomic_DNA"/>
</dbReference>
<dbReference type="Proteomes" id="UP000805704">
    <property type="component" value="Chromosome 10"/>
</dbReference>
<proteinExistence type="predicted"/>
<evidence type="ECO:0000313" key="2">
    <source>
        <dbReference type="Proteomes" id="UP000805704"/>
    </source>
</evidence>
<accession>A0ACB7FMP7</accession>
<gene>
    <name evidence="1" type="ORF">GBF38_017562</name>
</gene>
<sequence>MGGRYKRLQLVEKHSLEILFVLGTDTKHQSRMGTKLSSPGHGQEQQGAKGLEDKFSRQRDKEDEMREDKRLVSVCRWREQGSGSCGRPGALRLEAAICQLTLGRHGNQNALRRVQSVPPQ</sequence>
<keyword evidence="2" id="KW-1185">Reference proteome</keyword>
<reference evidence="1" key="1">
    <citation type="submission" date="2020-04" db="EMBL/GenBank/DDBJ databases">
        <title>A chromosome-scale assembly and high-density genetic map of the yellow drum (Nibea albiflora) genome.</title>
        <authorList>
            <person name="Xu D."/>
            <person name="Zhang W."/>
            <person name="Chen R."/>
            <person name="Tan P."/>
            <person name="Wang L."/>
            <person name="Song H."/>
            <person name="Tian L."/>
            <person name="Zhu Q."/>
            <person name="Wang B."/>
        </authorList>
    </citation>
    <scope>NUCLEOTIDE SEQUENCE</scope>
    <source>
        <strain evidence="1">ZJHYS-2018</strain>
    </source>
</reference>
<name>A0ACB7FMP7_NIBAL</name>
<protein>
    <submittedName>
        <fullName evidence="1">Uncharacterized protein</fullName>
    </submittedName>
</protein>
<evidence type="ECO:0000313" key="1">
    <source>
        <dbReference type="EMBL" id="KAG8014406.1"/>
    </source>
</evidence>
<feature type="non-terminal residue" evidence="1">
    <location>
        <position position="120"/>
    </location>
</feature>
<comment type="caution">
    <text evidence="1">The sequence shown here is derived from an EMBL/GenBank/DDBJ whole genome shotgun (WGS) entry which is preliminary data.</text>
</comment>
<organism evidence="1 2">
    <name type="scientific">Nibea albiflora</name>
    <name type="common">Yellow drum</name>
    <name type="synonym">Corvina albiflora</name>
    <dbReference type="NCBI Taxonomy" id="240163"/>
    <lineage>
        <taxon>Eukaryota</taxon>
        <taxon>Metazoa</taxon>
        <taxon>Chordata</taxon>
        <taxon>Craniata</taxon>
        <taxon>Vertebrata</taxon>
        <taxon>Euteleostomi</taxon>
        <taxon>Actinopterygii</taxon>
        <taxon>Neopterygii</taxon>
        <taxon>Teleostei</taxon>
        <taxon>Neoteleostei</taxon>
        <taxon>Acanthomorphata</taxon>
        <taxon>Eupercaria</taxon>
        <taxon>Sciaenidae</taxon>
        <taxon>Nibea</taxon>
    </lineage>
</organism>